<organism>
    <name type="scientific">Serpula lacrymans var. lacrymans (strain S7.9)</name>
    <name type="common">Dry rot fungus</name>
    <dbReference type="NCBI Taxonomy" id="578457"/>
    <lineage>
        <taxon>Eukaryota</taxon>
        <taxon>Fungi</taxon>
        <taxon>Dikarya</taxon>
        <taxon>Basidiomycota</taxon>
        <taxon>Agaricomycotina</taxon>
        <taxon>Agaricomycetes</taxon>
        <taxon>Agaricomycetidae</taxon>
        <taxon>Boletales</taxon>
        <taxon>Coniophorineae</taxon>
        <taxon>Serpulaceae</taxon>
        <taxon>Serpula</taxon>
    </lineage>
</organism>
<dbReference type="AlphaFoldDB" id="F8P8W8"/>
<name>F8P8W8_SERL9</name>
<feature type="non-terminal residue" evidence="1">
    <location>
        <position position="1"/>
    </location>
</feature>
<evidence type="ECO:0000313" key="1">
    <source>
        <dbReference type="EMBL" id="EGO20874.1"/>
    </source>
</evidence>
<dbReference type="KEGG" id="sla:SERLADRAFT_400119"/>
<reference evidence="1" key="1">
    <citation type="submission" date="2011-04" db="EMBL/GenBank/DDBJ databases">
        <title>Evolution of plant cell wall degrading machinery underlies the functional diversity of forest fungi.</title>
        <authorList>
            <consortium name="US DOE Joint Genome Institute (JGI-PGF)"/>
            <person name="Eastwood D.C."/>
            <person name="Floudas D."/>
            <person name="Binder M."/>
            <person name="Majcherczyk A."/>
            <person name="Schneider P."/>
            <person name="Aerts A."/>
            <person name="Asiegbu F.O."/>
            <person name="Baker S.E."/>
            <person name="Barry K."/>
            <person name="Bendiksby M."/>
            <person name="Blumentritt M."/>
            <person name="Coutinho P.M."/>
            <person name="Cullen D."/>
            <person name="Cullen D."/>
            <person name="Gathman A."/>
            <person name="Goodell B."/>
            <person name="Henrissat B."/>
            <person name="Ihrmark K."/>
            <person name="Kauserud H."/>
            <person name="Kohler A."/>
            <person name="LaButti K."/>
            <person name="Lapidus A."/>
            <person name="Lavin J.L."/>
            <person name="Lee Y.-H."/>
            <person name="Lindquist E."/>
            <person name="Lilly W."/>
            <person name="Lucas S."/>
            <person name="Morin E."/>
            <person name="Murat C."/>
            <person name="Oguiza J.A."/>
            <person name="Park J."/>
            <person name="Pisabarro A.G."/>
            <person name="Riley R."/>
            <person name="Rosling A."/>
            <person name="Salamov A."/>
            <person name="Schmidt O."/>
            <person name="Schmutz J."/>
            <person name="Skrede I."/>
            <person name="Stenlid J."/>
            <person name="Wiebenga A."/>
            <person name="Xie X."/>
            <person name="Kues U."/>
            <person name="Hibbett D.S."/>
            <person name="Hoffmeister D."/>
            <person name="Hogberg N."/>
            <person name="Martin F."/>
            <person name="Grigoriev I.V."/>
            <person name="Watkinson S.C."/>
        </authorList>
    </citation>
    <scope>NUCLEOTIDE SEQUENCE</scope>
    <source>
        <strain evidence="1">S7.9</strain>
    </source>
</reference>
<dbReference type="EMBL" id="GL945440">
    <property type="protein sequence ID" value="EGO20874.1"/>
    <property type="molecule type" value="Genomic_DNA"/>
</dbReference>
<gene>
    <name evidence="1" type="ORF">SERLADRAFT_400119</name>
</gene>
<dbReference type="RefSeq" id="XP_007322840.1">
    <property type="nucleotide sequence ID" value="XM_007322778.1"/>
</dbReference>
<accession>F8P8W8</accession>
<protein>
    <submittedName>
        <fullName evidence="1">Uncharacterized protein</fullName>
    </submittedName>
</protein>
<dbReference type="HOGENOM" id="CLU_3147326_0_0_1"/>
<dbReference type="Proteomes" id="UP000008064">
    <property type="component" value="Unassembled WGS sequence"/>
</dbReference>
<sequence length="49" mass="5655">LDERMIALGIDMVRALHTEIAFQNSSKDCQNVPQIVLNLKREVLLFRKS</sequence>
<proteinExistence type="predicted"/>
<dbReference type="GeneID" id="18812009"/>